<organism evidence="2 3">
    <name type="scientific">Adhaeribacter arboris</name>
    <dbReference type="NCBI Taxonomy" id="2072846"/>
    <lineage>
        <taxon>Bacteria</taxon>
        <taxon>Pseudomonadati</taxon>
        <taxon>Bacteroidota</taxon>
        <taxon>Cytophagia</taxon>
        <taxon>Cytophagales</taxon>
        <taxon>Hymenobacteraceae</taxon>
        <taxon>Adhaeribacter</taxon>
    </lineage>
</organism>
<dbReference type="Proteomes" id="UP000240357">
    <property type="component" value="Unassembled WGS sequence"/>
</dbReference>
<sequence>MSYAIVALCVGIIVVSLTACVYFSRKAAEGQLGQETKFVILAASSLLGGTFTAISLAVNFFN</sequence>
<protein>
    <submittedName>
        <fullName evidence="2">Uncharacterized protein</fullName>
    </submittedName>
</protein>
<proteinExistence type="predicted"/>
<feature type="transmembrane region" description="Helical" evidence="1">
    <location>
        <begin position="38"/>
        <end position="61"/>
    </location>
</feature>
<keyword evidence="3" id="KW-1185">Reference proteome</keyword>
<keyword evidence="1" id="KW-0472">Membrane</keyword>
<keyword evidence="1" id="KW-1133">Transmembrane helix</keyword>
<evidence type="ECO:0000256" key="1">
    <source>
        <dbReference type="SAM" id="Phobius"/>
    </source>
</evidence>
<evidence type="ECO:0000313" key="2">
    <source>
        <dbReference type="EMBL" id="PSR54162.1"/>
    </source>
</evidence>
<evidence type="ECO:0000313" key="3">
    <source>
        <dbReference type="Proteomes" id="UP000240357"/>
    </source>
</evidence>
<reference evidence="2 3" key="1">
    <citation type="submission" date="2018-03" db="EMBL/GenBank/DDBJ databases">
        <title>Adhaeribacter sp. HMF7605 Genome sequencing and assembly.</title>
        <authorList>
            <person name="Kang H."/>
            <person name="Kang J."/>
            <person name="Cha I."/>
            <person name="Kim H."/>
            <person name="Joh K."/>
        </authorList>
    </citation>
    <scope>NUCLEOTIDE SEQUENCE [LARGE SCALE GENOMIC DNA]</scope>
    <source>
        <strain evidence="2 3">HMF7605</strain>
    </source>
</reference>
<dbReference type="RefSeq" id="WP_106929565.1">
    <property type="nucleotide sequence ID" value="NZ_PYFT01000001.1"/>
</dbReference>
<comment type="caution">
    <text evidence="2">The sequence shown here is derived from an EMBL/GenBank/DDBJ whole genome shotgun (WGS) entry which is preliminary data.</text>
</comment>
<accession>A0A2T2YF85</accession>
<keyword evidence="1" id="KW-0812">Transmembrane</keyword>
<dbReference type="AlphaFoldDB" id="A0A2T2YF85"/>
<gene>
    <name evidence="2" type="ORF">AHMF7605_11835</name>
</gene>
<dbReference type="EMBL" id="PYFT01000001">
    <property type="protein sequence ID" value="PSR54162.1"/>
    <property type="molecule type" value="Genomic_DNA"/>
</dbReference>
<name>A0A2T2YF85_9BACT</name>